<dbReference type="PIRSF" id="PIRSF005700">
    <property type="entry name" value="PepC"/>
    <property type="match status" value="1"/>
</dbReference>
<dbReference type="SUPFAM" id="SSF54001">
    <property type="entry name" value="Cysteine proteinases"/>
    <property type="match status" value="1"/>
</dbReference>
<feature type="active site" evidence="10">
    <location>
        <position position="382"/>
    </location>
</feature>
<evidence type="ECO:0000256" key="6">
    <source>
        <dbReference type="ARBA" id="ARBA00022807"/>
    </source>
</evidence>
<gene>
    <name evidence="11" type="primary">LAP3</name>
    <name evidence="11" type="ORF">IWQ62_005284</name>
</gene>
<dbReference type="GO" id="GO:0005739">
    <property type="term" value="C:mitochondrion"/>
    <property type="evidence" value="ECO:0007669"/>
    <property type="project" value="UniProtKB-SubCell"/>
</dbReference>
<evidence type="ECO:0000313" key="12">
    <source>
        <dbReference type="Proteomes" id="UP001150925"/>
    </source>
</evidence>
<reference evidence="11" key="1">
    <citation type="submission" date="2022-07" db="EMBL/GenBank/DDBJ databases">
        <title>Phylogenomic reconstructions and comparative analyses of Kickxellomycotina fungi.</title>
        <authorList>
            <person name="Reynolds N.K."/>
            <person name="Stajich J.E."/>
            <person name="Barry K."/>
            <person name="Grigoriev I.V."/>
            <person name="Crous P."/>
            <person name="Smith M.E."/>
        </authorList>
    </citation>
    <scope>NUCLEOTIDE SEQUENCE</scope>
    <source>
        <strain evidence="11">RSA 1196</strain>
    </source>
</reference>
<protein>
    <recommendedName>
        <fullName evidence="3 9">Cysteine proteinase 1, mitochondrial</fullName>
        <ecNumber evidence="2 9">3.4.22.40</ecNumber>
    </recommendedName>
</protein>
<dbReference type="CDD" id="cd00585">
    <property type="entry name" value="Peptidase_C1B"/>
    <property type="match status" value="1"/>
</dbReference>
<evidence type="ECO:0000256" key="9">
    <source>
        <dbReference type="PIRNR" id="PIRNR005700"/>
    </source>
</evidence>
<comment type="subunit">
    <text evidence="8">Homohexamer. Binds to nucleic acids. Binds single-stranded DNA and RNA with higher affinity than double-stranded DNA.</text>
</comment>
<dbReference type="PANTHER" id="PTHR10363">
    <property type="entry name" value="BLEOMYCIN HYDROLASE"/>
    <property type="match status" value="1"/>
</dbReference>
<keyword evidence="4 9" id="KW-0645">Protease</keyword>
<dbReference type="GO" id="GO:0070005">
    <property type="term" value="F:cysteine-type aminopeptidase activity"/>
    <property type="evidence" value="ECO:0007669"/>
    <property type="project" value="InterPro"/>
</dbReference>
<feature type="active site" evidence="10">
    <location>
        <position position="88"/>
    </location>
</feature>
<evidence type="ECO:0000256" key="2">
    <source>
        <dbReference type="ARBA" id="ARBA00012465"/>
    </source>
</evidence>
<comment type="function">
    <text evidence="7">The normal physiological role of the enzyme is unknown, but it is not essential for the viability of yeast cells. Has aminopeptidase activity, shortening substrate peptides sequentially by 1 amino acid. Has bleomycin hydrolase activity, which can protect the cell from the toxic effects of bleomycin. Has homocysteine-thiolactonase activity, protecting the cell against homocysteine toxicity. Acts as a repressor in the GAL4 regulatory system, but this does not require either the peptidase or nucleic acid-binding activities.</text>
</comment>
<name>A0A9W8E5D4_9FUNG</name>
<dbReference type="GO" id="GO:0004197">
    <property type="term" value="F:cysteine-type endopeptidase activity"/>
    <property type="evidence" value="ECO:0007669"/>
    <property type="project" value="UniProtKB-EC"/>
</dbReference>
<keyword evidence="9" id="KW-0963">Cytoplasm</keyword>
<comment type="subcellular location">
    <subcellularLocation>
        <location evidence="9">Mitochondrion</location>
    </subcellularLocation>
    <subcellularLocation>
        <location evidence="9">Cytoplasm</location>
    </subcellularLocation>
</comment>
<keyword evidence="9" id="KW-0496">Mitochondrion</keyword>
<keyword evidence="5 9" id="KW-0378">Hydrolase</keyword>
<organism evidence="11 12">
    <name type="scientific">Dispira parvispora</name>
    <dbReference type="NCBI Taxonomy" id="1520584"/>
    <lineage>
        <taxon>Eukaryota</taxon>
        <taxon>Fungi</taxon>
        <taxon>Fungi incertae sedis</taxon>
        <taxon>Zoopagomycota</taxon>
        <taxon>Kickxellomycotina</taxon>
        <taxon>Dimargaritomycetes</taxon>
        <taxon>Dimargaritales</taxon>
        <taxon>Dimargaritaceae</taxon>
        <taxon>Dispira</taxon>
    </lineage>
</organism>
<comment type="function">
    <text evidence="9">Has aminopeptidase activity, shortening substrate peptides sequentially by 1 amino acid. Has bleomycin hydrolase activity, which can protect the cell from the toxic effects of bleomycin. Has homocysteine-thiolactonase activity, protecting the cell against homocysteine toxicity.</text>
</comment>
<dbReference type="Proteomes" id="UP001150925">
    <property type="component" value="Unassembled WGS sequence"/>
</dbReference>
<dbReference type="GO" id="GO:0006508">
    <property type="term" value="P:proteolysis"/>
    <property type="evidence" value="ECO:0007669"/>
    <property type="project" value="UniProtKB-KW"/>
</dbReference>
<dbReference type="EC" id="3.4.22.40" evidence="2 9"/>
<evidence type="ECO:0000256" key="5">
    <source>
        <dbReference type="ARBA" id="ARBA00022801"/>
    </source>
</evidence>
<evidence type="ECO:0000256" key="4">
    <source>
        <dbReference type="ARBA" id="ARBA00022670"/>
    </source>
</evidence>
<evidence type="ECO:0000256" key="1">
    <source>
        <dbReference type="ARBA" id="ARBA00000423"/>
    </source>
</evidence>
<comment type="catalytic activity">
    <reaction evidence="1 9">
        <text>Inactivates bleomycin B2 (a cytotoxic glycometallopeptide) by hydrolysis of a carboxyamide bond of beta-aminoalanine, but also shows general aminopeptidase activity. The specificity varies somewhat with source, but amino acid arylamides of Met, Leu and Ala are preferred.</text>
        <dbReference type="EC" id="3.4.22.40"/>
    </reaction>
</comment>
<dbReference type="GO" id="GO:0043418">
    <property type="term" value="P:homocysteine catabolic process"/>
    <property type="evidence" value="ECO:0007669"/>
    <property type="project" value="TreeGrafter"/>
</dbReference>
<feature type="active site" evidence="10">
    <location>
        <position position="404"/>
    </location>
</feature>
<dbReference type="PROSITE" id="PS00139">
    <property type="entry name" value="THIOL_PROTEASE_CYS"/>
    <property type="match status" value="1"/>
</dbReference>
<dbReference type="EMBL" id="JANBPY010002113">
    <property type="protein sequence ID" value="KAJ1956511.1"/>
    <property type="molecule type" value="Genomic_DNA"/>
</dbReference>
<evidence type="ECO:0000256" key="8">
    <source>
        <dbReference type="ARBA" id="ARBA00026080"/>
    </source>
</evidence>
<dbReference type="InterPro" id="IPR038765">
    <property type="entry name" value="Papain-like_cys_pep_sf"/>
</dbReference>
<dbReference type="OrthoDB" id="2666448at2759"/>
<dbReference type="InterPro" id="IPR004134">
    <property type="entry name" value="Peptidase_C1B"/>
</dbReference>
<dbReference type="AlphaFoldDB" id="A0A9W8E5D4"/>
<proteinExistence type="inferred from homology"/>
<accession>A0A9W8E5D4</accession>
<evidence type="ECO:0000256" key="7">
    <source>
        <dbReference type="ARBA" id="ARBA00025347"/>
    </source>
</evidence>
<dbReference type="Gene3D" id="3.90.70.10">
    <property type="entry name" value="Cysteine proteinases"/>
    <property type="match status" value="1"/>
</dbReference>
<evidence type="ECO:0000256" key="3">
    <source>
        <dbReference type="ARBA" id="ARBA00016900"/>
    </source>
</evidence>
<keyword evidence="6 9" id="KW-0788">Thiol protease</keyword>
<dbReference type="Pfam" id="PF03051">
    <property type="entry name" value="Peptidase_C1_2"/>
    <property type="match status" value="1"/>
</dbReference>
<dbReference type="PANTHER" id="PTHR10363:SF2">
    <property type="entry name" value="BLEOMYCIN HYDROLASE"/>
    <property type="match status" value="1"/>
</dbReference>
<dbReference type="GO" id="GO:0009636">
    <property type="term" value="P:response to toxic substance"/>
    <property type="evidence" value="ECO:0007669"/>
    <property type="project" value="TreeGrafter"/>
</dbReference>
<keyword evidence="12" id="KW-1185">Reference proteome</keyword>
<comment type="similarity">
    <text evidence="9">Belongs to the peptidase C1 family.</text>
</comment>
<evidence type="ECO:0000256" key="10">
    <source>
        <dbReference type="PIRSR" id="PIRSR005700-1"/>
    </source>
</evidence>
<dbReference type="InterPro" id="IPR000169">
    <property type="entry name" value="Pept_cys_AS"/>
</dbReference>
<comment type="caution">
    <text evidence="11">The sequence shown here is derived from an EMBL/GenBank/DDBJ whole genome shotgun (WGS) entry which is preliminary data.</text>
</comment>
<sequence>MGLQQTKLYPPSDAIADDPTAISLGDVEDFQNIFESDPRNRLASNVLVENPMVPTLENRKAVLDLPHVFSEKLELEGKVTNQKKSGRCWIFAGLNALRIPMLAEYKVEDLELSQPYVFFFDKLEKSNWFLESMIELRDKPVDDRTVSFLLSDPAQDGGQWDMFVALVEKYGVVPKRFYPESYHTSNTNELNRLVKKKLRDYAMELRQYAAEHPEATVEDLRTQKSGMLQQIYKFLAITMGEPPKSFDWNYRDKDGAYHSHSNLTPLQFYREHVKVHLPDYVSIVNDPRNEYRQTYTVEYLGNVKGGPMIRHLNLDVEHLKQFAADAIKSGKPVWFGCDVGQFLARRSGLLDPEAIDYHSAFGVEFTMNKAQRLEYRESLMTHAMMLSGVHLDDAGKPIRWRIENSWGEDHGEKGFLCMSDQWFEEYLYQIVVNKHDLPEDIVELLDKEPVVLPPWDPMGSLAN</sequence>
<evidence type="ECO:0000313" key="11">
    <source>
        <dbReference type="EMBL" id="KAJ1956511.1"/>
    </source>
</evidence>